<organism evidence="2 3">
    <name type="scientific">Phycomyces blakesleeanus</name>
    <dbReference type="NCBI Taxonomy" id="4837"/>
    <lineage>
        <taxon>Eukaryota</taxon>
        <taxon>Fungi</taxon>
        <taxon>Fungi incertae sedis</taxon>
        <taxon>Mucoromycota</taxon>
        <taxon>Mucoromycotina</taxon>
        <taxon>Mucoromycetes</taxon>
        <taxon>Mucorales</taxon>
        <taxon>Phycomycetaceae</taxon>
        <taxon>Phycomyces</taxon>
    </lineage>
</organism>
<dbReference type="PANTHER" id="PTHR12295">
    <property type="entry name" value="FURRY-RELATED"/>
    <property type="match status" value="1"/>
</dbReference>
<name>A0ABR3ASZ4_PHYBL</name>
<feature type="non-terminal residue" evidence="2">
    <location>
        <position position="381"/>
    </location>
</feature>
<gene>
    <name evidence="2" type="ORF">J3Q64DRAFT_1865264</name>
</gene>
<proteinExistence type="predicted"/>
<dbReference type="EMBL" id="JBCLYO010000016">
    <property type="protein sequence ID" value="KAL0081852.1"/>
    <property type="molecule type" value="Genomic_DNA"/>
</dbReference>
<feature type="domain" description="Cell morphogenesis protein N-terminal" evidence="1">
    <location>
        <begin position="83"/>
        <end position="379"/>
    </location>
</feature>
<sequence length="381" mass="43566">MLLCFKDAEVDLCKLLGKGADPSFDKLFISLASLASSQQKAVIDAVMRWRSEMVEPLDPALIKRISESAPLSRTREVESVLKERQSLSSVYILCRALIEIVRRFSADTCPESVGENLEEIVFIQLKKPDPDAIKRSANRTASMNLFAELIGELSNIRFASVSDRFIAELEKYNSHTIMKERQSHMEMLIRGMRFLKIKIYPLDALEETADFLSSCASFFKNAHGAKVKHAYANLFVQLLLPIAEVAVAEVNFPAWVKAVDLMYPRALKMTLKPRHILGGYPLVTTLLCVSRKEFFTTNWLPIVESCYQKFNKDKYTRQMAIGCISRLVWTYLFRCTESVSASFKKLDNIIKNIFPPFRRAVYPSEIPLDHFILITYFCLMK</sequence>
<protein>
    <submittedName>
        <fullName evidence="2">Cell morphogenesis N-terminal-domain-containing protein</fullName>
    </submittedName>
</protein>
<evidence type="ECO:0000313" key="2">
    <source>
        <dbReference type="EMBL" id="KAL0081852.1"/>
    </source>
</evidence>
<evidence type="ECO:0000259" key="1">
    <source>
        <dbReference type="Pfam" id="PF14222"/>
    </source>
</evidence>
<dbReference type="PANTHER" id="PTHR12295:SF30">
    <property type="entry name" value="PROTEIN FURRY"/>
    <property type="match status" value="1"/>
</dbReference>
<accession>A0ABR3ASZ4</accession>
<dbReference type="InterPro" id="IPR039867">
    <property type="entry name" value="Furry/Tao3/Mor2"/>
</dbReference>
<reference evidence="2 3" key="1">
    <citation type="submission" date="2024-04" db="EMBL/GenBank/DDBJ databases">
        <title>Symmetric and asymmetric DNA N6-adenine methylation regulates different biological responses in Mucorales.</title>
        <authorList>
            <consortium name="Lawrence Berkeley National Laboratory"/>
            <person name="Lax C."/>
            <person name="Mondo S.J."/>
            <person name="Osorio-Concepcion M."/>
            <person name="Muszewska A."/>
            <person name="Corrochano-Luque M."/>
            <person name="Gutierrez G."/>
            <person name="Riley R."/>
            <person name="Lipzen A."/>
            <person name="Guo J."/>
            <person name="Hundley H."/>
            <person name="Amirebrahimi M."/>
            <person name="Ng V."/>
            <person name="Lorenzo-Gutierrez D."/>
            <person name="Binder U."/>
            <person name="Yang J."/>
            <person name="Song Y."/>
            <person name="Canovas D."/>
            <person name="Navarro E."/>
            <person name="Freitag M."/>
            <person name="Gabaldon T."/>
            <person name="Grigoriev I.V."/>
            <person name="Corrochano L.M."/>
            <person name="Nicolas F.E."/>
            <person name="Garre V."/>
        </authorList>
    </citation>
    <scope>NUCLEOTIDE SEQUENCE [LARGE SCALE GENOMIC DNA]</scope>
    <source>
        <strain evidence="2 3">L51</strain>
    </source>
</reference>
<dbReference type="InterPro" id="IPR025614">
    <property type="entry name" value="Cell_morpho_N"/>
</dbReference>
<evidence type="ECO:0000313" key="3">
    <source>
        <dbReference type="Proteomes" id="UP001448207"/>
    </source>
</evidence>
<keyword evidence="3" id="KW-1185">Reference proteome</keyword>
<dbReference type="Proteomes" id="UP001448207">
    <property type="component" value="Unassembled WGS sequence"/>
</dbReference>
<comment type="caution">
    <text evidence="2">The sequence shown here is derived from an EMBL/GenBank/DDBJ whole genome shotgun (WGS) entry which is preliminary data.</text>
</comment>
<dbReference type="Pfam" id="PF14222">
    <property type="entry name" value="MOR2-PAG1_N"/>
    <property type="match status" value="1"/>
</dbReference>